<dbReference type="AlphaFoldDB" id="A0A9W6PM28"/>
<dbReference type="EMBL" id="BSRX01000036">
    <property type="protein sequence ID" value="GLW57318.1"/>
    <property type="molecule type" value="Genomic_DNA"/>
</dbReference>
<comment type="caution">
    <text evidence="1">The sequence shown here is derived from an EMBL/GenBank/DDBJ whole genome shotgun (WGS) entry which is preliminary data.</text>
</comment>
<protein>
    <submittedName>
        <fullName evidence="1">Uncharacterized protein</fullName>
    </submittedName>
</protein>
<evidence type="ECO:0000313" key="2">
    <source>
        <dbReference type="Proteomes" id="UP001165143"/>
    </source>
</evidence>
<sequence length="79" mass="8183">MMDGPHGYRIAVPGQPGAHAPQVMVVVYRSAETTAEGLAVYAGADGLRVTVHGSVACFLEPYPPGLAHPYGYAYPLAAA</sequence>
<accession>A0A9W6PM28</accession>
<name>A0A9W6PM28_9ACTN</name>
<evidence type="ECO:0000313" key="1">
    <source>
        <dbReference type="EMBL" id="GLW57318.1"/>
    </source>
</evidence>
<proteinExistence type="predicted"/>
<dbReference type="Pfam" id="PF19813">
    <property type="entry name" value="DUF6296"/>
    <property type="match status" value="1"/>
</dbReference>
<reference evidence="1" key="1">
    <citation type="submission" date="2023-02" db="EMBL/GenBank/DDBJ databases">
        <title>Kitasatospora phosalacinea NBRC 14362.</title>
        <authorList>
            <person name="Ichikawa N."/>
            <person name="Sato H."/>
            <person name="Tonouchi N."/>
        </authorList>
    </citation>
    <scope>NUCLEOTIDE SEQUENCE</scope>
    <source>
        <strain evidence="1">NBRC 14362</strain>
    </source>
</reference>
<dbReference type="Proteomes" id="UP001165143">
    <property type="component" value="Unassembled WGS sequence"/>
</dbReference>
<dbReference type="InterPro" id="IPR046263">
    <property type="entry name" value="DUF6296"/>
</dbReference>
<organism evidence="1 2">
    <name type="scientific">Kitasatospora phosalacinea</name>
    <dbReference type="NCBI Taxonomy" id="2065"/>
    <lineage>
        <taxon>Bacteria</taxon>
        <taxon>Bacillati</taxon>
        <taxon>Actinomycetota</taxon>
        <taxon>Actinomycetes</taxon>
        <taxon>Kitasatosporales</taxon>
        <taxon>Streptomycetaceae</taxon>
        <taxon>Kitasatospora</taxon>
    </lineage>
</organism>
<gene>
    <name evidence="1" type="ORF">Kpho01_53290</name>
</gene>